<evidence type="ECO:0000313" key="2">
    <source>
        <dbReference type="Proteomes" id="UP000034392"/>
    </source>
</evidence>
<gene>
    <name evidence="1" type="ORF">WYH_02143</name>
</gene>
<sequence>MPERGEVQPVPWARIALAWLALSSLLVLVNWGHIAAWRFTDPDDTLRMVQLRDLYAGQNWFDLHQYRIDPGNSPLQHWSRLVDLPLVAIIALLAPLVGQHGAEIAAVVAVPLCTLGIIMAVVGRMGFRRFDAETAILACLALGLSTPLLGFVQPMRIDHHGWQVALVMLALAAVMGGDPRRGGMLAGLALAAGLMISLEVLPLAAAFGAVLLLRWMRDPDQRWWLAGFLTSLTVSLLLLFAVTRGMADLALHCDVMSPGHIGFFACAALGAVVAAWLRITRLASLALIGLGGLAGLGLFLSVAPQCASGPFASLDPLVRVYWYDLVLEGRPFWMQPPVEALSWIAQAMVALGVSYHLWRSSAGAEREWWFDYTLFLAAALLGGLFVWRSMGFVGALAALPLGWLAREMLLRLRRTGRPLAKIGIAAGGMALLMPAAPMQLASAVMPAESVGASGARLRSSQCELRENAPKLDRFAPLTIFAPIDLGPSLLERTHHSVLATGHHRANLAMRDVIRAYIGSPDEAKAIMMEHGARMIAICTDLGEPKIYAQAAPDGFMAQLLAGNAPDWLEPVDLGGPDSFRVWKLRENLPQQADQAGRNFIATPFMQ</sequence>
<dbReference type="KEGG" id="aay:WYH_02143"/>
<dbReference type="EMBL" id="CP011452">
    <property type="protein sequence ID" value="AKH43177.1"/>
    <property type="molecule type" value="Genomic_DNA"/>
</dbReference>
<dbReference type="RefSeq" id="WP_179945407.1">
    <property type="nucleotide sequence ID" value="NZ_CP011452.2"/>
</dbReference>
<accession>A0A0F7KVB8</accession>
<evidence type="ECO:0000313" key="1">
    <source>
        <dbReference type="EMBL" id="AKH43177.1"/>
    </source>
</evidence>
<keyword evidence="2" id="KW-1185">Reference proteome</keyword>
<dbReference type="AlphaFoldDB" id="A0A0F7KVB8"/>
<organism evidence="1 2">
    <name type="scientific">Croceibacterium atlanticum</name>
    <dbReference type="NCBI Taxonomy" id="1267766"/>
    <lineage>
        <taxon>Bacteria</taxon>
        <taxon>Pseudomonadati</taxon>
        <taxon>Pseudomonadota</taxon>
        <taxon>Alphaproteobacteria</taxon>
        <taxon>Sphingomonadales</taxon>
        <taxon>Erythrobacteraceae</taxon>
        <taxon>Croceibacterium</taxon>
    </lineage>
</organism>
<reference evidence="1" key="1">
    <citation type="submission" date="2015-05" db="EMBL/GenBank/DDBJ databases">
        <title>The complete genome of Altererythrobacter atlanticus strain 26DY36.</title>
        <authorList>
            <person name="Wu Y.-H."/>
            <person name="Cheng H."/>
            <person name="Wu X.-W."/>
        </authorList>
    </citation>
    <scope>NUCLEOTIDE SEQUENCE [LARGE SCALE GENOMIC DNA]</scope>
    <source>
        <strain evidence="1">26DY36</strain>
    </source>
</reference>
<name>A0A0F7KVB8_9SPHN</name>
<proteinExistence type="predicted"/>
<protein>
    <submittedName>
        <fullName evidence="1">Uncharacterized protein</fullName>
    </submittedName>
</protein>
<dbReference type="STRING" id="1267766.WYH_02143"/>
<dbReference type="Proteomes" id="UP000034392">
    <property type="component" value="Chromosome"/>
</dbReference>
<dbReference type="PATRIC" id="fig|1267766.3.peg.2170"/>